<dbReference type="Gene3D" id="3.30.360.10">
    <property type="entry name" value="Dihydrodipicolinate Reductase, domain 2"/>
    <property type="match status" value="1"/>
</dbReference>
<name>A0ABD6CGN7_9EURY</name>
<dbReference type="PANTHER" id="PTHR43377">
    <property type="entry name" value="BILIVERDIN REDUCTASE A"/>
    <property type="match status" value="1"/>
</dbReference>
<dbReference type="SUPFAM" id="SSF51735">
    <property type="entry name" value="NAD(P)-binding Rossmann-fold domains"/>
    <property type="match status" value="1"/>
</dbReference>
<dbReference type="RefSeq" id="WP_247381407.1">
    <property type="nucleotide sequence ID" value="NZ_JALLGV010000010.1"/>
</dbReference>
<evidence type="ECO:0000259" key="1">
    <source>
        <dbReference type="Pfam" id="PF01408"/>
    </source>
</evidence>
<evidence type="ECO:0000259" key="2">
    <source>
        <dbReference type="Pfam" id="PF02894"/>
    </source>
</evidence>
<evidence type="ECO:0000313" key="3">
    <source>
        <dbReference type="EMBL" id="MFD1588387.1"/>
    </source>
</evidence>
<gene>
    <name evidence="3" type="ORF">ACFR9U_15500</name>
</gene>
<dbReference type="InterPro" id="IPR004104">
    <property type="entry name" value="Gfo/Idh/MocA-like_OxRdtase_C"/>
</dbReference>
<feature type="domain" description="Gfo/Idh/MocA-like oxidoreductase N-terminal" evidence="1">
    <location>
        <begin position="6"/>
        <end position="121"/>
    </location>
</feature>
<dbReference type="Proteomes" id="UP001597119">
    <property type="component" value="Unassembled WGS sequence"/>
</dbReference>
<dbReference type="InterPro" id="IPR036291">
    <property type="entry name" value="NAD(P)-bd_dom_sf"/>
</dbReference>
<dbReference type="EMBL" id="JBHUDJ010000011">
    <property type="protein sequence ID" value="MFD1588387.1"/>
    <property type="molecule type" value="Genomic_DNA"/>
</dbReference>
<keyword evidence="4" id="KW-1185">Reference proteome</keyword>
<protein>
    <submittedName>
        <fullName evidence="3">Gfo/Idh/MocA family oxidoreductase</fullName>
    </submittedName>
</protein>
<dbReference type="InterPro" id="IPR051450">
    <property type="entry name" value="Gfo/Idh/MocA_Oxidoreductases"/>
</dbReference>
<dbReference type="Gene3D" id="3.40.50.720">
    <property type="entry name" value="NAD(P)-binding Rossmann-like Domain"/>
    <property type="match status" value="1"/>
</dbReference>
<evidence type="ECO:0000313" key="4">
    <source>
        <dbReference type="Proteomes" id="UP001597119"/>
    </source>
</evidence>
<dbReference type="SUPFAM" id="SSF55347">
    <property type="entry name" value="Glyceraldehyde-3-phosphate dehydrogenase-like, C-terminal domain"/>
    <property type="match status" value="1"/>
</dbReference>
<dbReference type="Pfam" id="PF01408">
    <property type="entry name" value="GFO_IDH_MocA"/>
    <property type="match status" value="1"/>
</dbReference>
<organism evidence="3 4">
    <name type="scientific">Halorientalis brevis</name>
    <dbReference type="NCBI Taxonomy" id="1126241"/>
    <lineage>
        <taxon>Archaea</taxon>
        <taxon>Methanobacteriati</taxon>
        <taxon>Methanobacteriota</taxon>
        <taxon>Stenosarchaea group</taxon>
        <taxon>Halobacteria</taxon>
        <taxon>Halobacteriales</taxon>
        <taxon>Haloarculaceae</taxon>
        <taxon>Halorientalis</taxon>
    </lineage>
</organism>
<sequence length="323" mass="35843">MTEQKINAGVIGVGKMGQHHARVYKEIPGVRLTGIADADDDRATQIATKYGTVPRDRDEVIDRCDVVSIAVPTRYHHEVASEAIDAGVHVLIEKPFVRDLQEGRDLVNKAREQDVRLQVGHIERFNPAVQAVTDIVTDLDVIAVDVRRLGPPVDRDSKDGVVLDLMIHDIDVLTAIMGSDISDVTAMSTRDGNHVTAQVEFANGVVGNLTASRVTQEKIRDLAVTAEDCRVNVDYENQTVQIHRHSVPEYYESDGDLRYRHESIIERPTIENGEPLREELEAFVTAVREGTEPPVSGEDGLAALQIARQIQERTITDDPVVRR</sequence>
<feature type="domain" description="Gfo/Idh/MocA-like oxidoreductase C-terminal" evidence="2">
    <location>
        <begin position="154"/>
        <end position="312"/>
    </location>
</feature>
<proteinExistence type="predicted"/>
<accession>A0ABD6CGN7</accession>
<dbReference type="AlphaFoldDB" id="A0ABD6CGN7"/>
<dbReference type="InterPro" id="IPR000683">
    <property type="entry name" value="Gfo/Idh/MocA-like_OxRdtase_N"/>
</dbReference>
<dbReference type="Pfam" id="PF02894">
    <property type="entry name" value="GFO_IDH_MocA_C"/>
    <property type="match status" value="1"/>
</dbReference>
<reference evidence="3 4" key="1">
    <citation type="journal article" date="2019" name="Int. J. Syst. Evol. Microbiol.">
        <title>The Global Catalogue of Microorganisms (GCM) 10K type strain sequencing project: providing services to taxonomists for standard genome sequencing and annotation.</title>
        <authorList>
            <consortium name="The Broad Institute Genomics Platform"/>
            <consortium name="The Broad Institute Genome Sequencing Center for Infectious Disease"/>
            <person name="Wu L."/>
            <person name="Ma J."/>
        </authorList>
    </citation>
    <scope>NUCLEOTIDE SEQUENCE [LARGE SCALE GENOMIC DNA]</scope>
    <source>
        <strain evidence="3 4">CGMCC 1.12125</strain>
    </source>
</reference>
<dbReference type="PANTHER" id="PTHR43377:SF1">
    <property type="entry name" value="BILIVERDIN REDUCTASE A"/>
    <property type="match status" value="1"/>
</dbReference>
<comment type="caution">
    <text evidence="3">The sequence shown here is derived from an EMBL/GenBank/DDBJ whole genome shotgun (WGS) entry which is preliminary data.</text>
</comment>